<keyword evidence="3" id="KW-0472">Membrane</keyword>
<keyword evidence="3" id="KW-0812">Transmembrane</keyword>
<feature type="domain" description="Calponin-homology (CH)" evidence="4">
    <location>
        <begin position="195"/>
        <end position="300"/>
    </location>
</feature>
<dbReference type="CDD" id="cd21188">
    <property type="entry name" value="CH_PLEC-like_rpt1"/>
    <property type="match status" value="1"/>
</dbReference>
<dbReference type="Gene3D" id="1.20.58.60">
    <property type="match status" value="1"/>
</dbReference>
<dbReference type="PROSITE" id="PS00020">
    <property type="entry name" value="ACTININ_2"/>
    <property type="match status" value="1"/>
</dbReference>
<dbReference type="Gene3D" id="1.10.418.10">
    <property type="entry name" value="Calponin-like domain"/>
    <property type="match status" value="2"/>
</dbReference>
<evidence type="ECO:0000256" key="1">
    <source>
        <dbReference type="ARBA" id="ARBA00022737"/>
    </source>
</evidence>
<gene>
    <name evidence="5" type="ORF">WISP_107924</name>
</gene>
<proteinExistence type="predicted"/>
<keyword evidence="3" id="KW-1133">Transmembrane helix</keyword>
<evidence type="ECO:0000313" key="5">
    <source>
        <dbReference type="EMBL" id="KAJ7410515.1"/>
    </source>
</evidence>
<sequence>MSRSRRTPEEAPVSAAARTGSEDNLYLAVLRAAEGRKDERDRVQKKTFTKWVNKHLIKAQRHVNDLYEDLRDGHNLISLLEVLSGDTLVSGKEDATMATNPLALMMGLVLALTGLWGSLVTPGCEPREKGRMRFHKLQNVQIALNYLKHRQVKLVNIRNDDIADGNPKLTLGLIWTIILHFQISDIQVTGQSEDMTAKEKLLLWSQRMVEDYQGLRCDNFTTSWRDGRLFNAIIHRHRPMLIDMSRVYRQSNLENLDQAFTVAERDLGVTRLLDPEDVDVAQPDEKSIITYVSSLYDAMPRVPEVQDGVKANELQLRWQEYYEVVTGLLQWSRQHSTVFEERRLPASYEEIEILWRQFLKFKETELPAREADKNRSKVIFQALEVRGLEAGAGVPKGGGPGCLGSTEWVV</sequence>
<dbReference type="InterPro" id="IPR001715">
    <property type="entry name" value="CH_dom"/>
</dbReference>
<dbReference type="EMBL" id="WHWB01034401">
    <property type="protein sequence ID" value="KAJ7410515.1"/>
    <property type="molecule type" value="Genomic_DNA"/>
</dbReference>
<evidence type="ECO:0000256" key="2">
    <source>
        <dbReference type="ARBA" id="ARBA00023203"/>
    </source>
</evidence>
<feature type="domain" description="Calponin-homology (CH)" evidence="4">
    <location>
        <begin position="42"/>
        <end position="182"/>
    </location>
</feature>
<evidence type="ECO:0000256" key="3">
    <source>
        <dbReference type="SAM" id="Phobius"/>
    </source>
</evidence>
<accession>A0ABQ9D119</accession>
<dbReference type="SUPFAM" id="SSF46966">
    <property type="entry name" value="Spectrin repeat"/>
    <property type="match status" value="1"/>
</dbReference>
<dbReference type="InterPro" id="IPR001589">
    <property type="entry name" value="Actinin_actin-bd_CS"/>
</dbReference>
<organism evidence="5 6">
    <name type="scientific">Willisornis vidua</name>
    <name type="common">Xingu scale-backed antbird</name>
    <dbReference type="NCBI Taxonomy" id="1566151"/>
    <lineage>
        <taxon>Eukaryota</taxon>
        <taxon>Metazoa</taxon>
        <taxon>Chordata</taxon>
        <taxon>Craniata</taxon>
        <taxon>Vertebrata</taxon>
        <taxon>Euteleostomi</taxon>
        <taxon>Archelosauria</taxon>
        <taxon>Archosauria</taxon>
        <taxon>Dinosauria</taxon>
        <taxon>Saurischia</taxon>
        <taxon>Theropoda</taxon>
        <taxon>Coelurosauria</taxon>
        <taxon>Aves</taxon>
        <taxon>Neognathae</taxon>
        <taxon>Neoaves</taxon>
        <taxon>Telluraves</taxon>
        <taxon>Australaves</taxon>
        <taxon>Passeriformes</taxon>
        <taxon>Thamnophilidae</taxon>
        <taxon>Willisornis</taxon>
    </lineage>
</organism>
<keyword evidence="1" id="KW-0677">Repeat</keyword>
<reference evidence="5" key="1">
    <citation type="submission" date="2019-10" db="EMBL/GenBank/DDBJ databases">
        <authorList>
            <person name="Soares A.E.R."/>
            <person name="Aleixo A."/>
            <person name="Schneider P."/>
            <person name="Miyaki C.Y."/>
            <person name="Schneider M.P."/>
            <person name="Mello C."/>
            <person name="Vasconcelos A.T.R."/>
        </authorList>
    </citation>
    <scope>NUCLEOTIDE SEQUENCE</scope>
    <source>
        <tissue evidence="5">Muscle</tissue>
    </source>
</reference>
<dbReference type="Pfam" id="PF00307">
    <property type="entry name" value="CH"/>
    <property type="match status" value="2"/>
</dbReference>
<dbReference type="Proteomes" id="UP001145742">
    <property type="component" value="Unassembled WGS sequence"/>
</dbReference>
<keyword evidence="2" id="KW-0009">Actin-binding</keyword>
<comment type="caution">
    <text evidence="5">The sequence shown here is derived from an EMBL/GenBank/DDBJ whole genome shotgun (WGS) entry which is preliminary data.</text>
</comment>
<dbReference type="PROSITE" id="PS00019">
    <property type="entry name" value="ACTININ_1"/>
    <property type="match status" value="1"/>
</dbReference>
<keyword evidence="6" id="KW-1185">Reference proteome</keyword>
<dbReference type="SUPFAM" id="SSF47576">
    <property type="entry name" value="Calponin-homology domain, CH-domain"/>
    <property type="match status" value="1"/>
</dbReference>
<dbReference type="InterPro" id="IPR036872">
    <property type="entry name" value="CH_dom_sf"/>
</dbReference>
<dbReference type="PANTHER" id="PTHR11915">
    <property type="entry name" value="SPECTRIN/FILAMIN RELATED CYTOSKELETAL PROTEIN"/>
    <property type="match status" value="1"/>
</dbReference>
<evidence type="ECO:0000259" key="4">
    <source>
        <dbReference type="PROSITE" id="PS50021"/>
    </source>
</evidence>
<dbReference type="PROSITE" id="PS50021">
    <property type="entry name" value="CH"/>
    <property type="match status" value="2"/>
</dbReference>
<protein>
    <recommendedName>
        <fullName evidence="4">Calponin-homology (CH) domain-containing protein</fullName>
    </recommendedName>
</protein>
<feature type="transmembrane region" description="Helical" evidence="3">
    <location>
        <begin position="102"/>
        <end position="119"/>
    </location>
</feature>
<name>A0ABQ9D119_9PASS</name>
<dbReference type="SMART" id="SM00033">
    <property type="entry name" value="CH"/>
    <property type="match status" value="2"/>
</dbReference>
<evidence type="ECO:0000313" key="6">
    <source>
        <dbReference type="Proteomes" id="UP001145742"/>
    </source>
</evidence>